<protein>
    <submittedName>
        <fullName evidence="1">Uncharacterized protein</fullName>
    </submittedName>
</protein>
<dbReference type="EMBL" id="VSRR010009318">
    <property type="protein sequence ID" value="MPC50167.1"/>
    <property type="molecule type" value="Genomic_DNA"/>
</dbReference>
<accession>A0A5B7FXM0</accession>
<gene>
    <name evidence="1" type="ORF">E2C01_043990</name>
</gene>
<proteinExistence type="predicted"/>
<dbReference type="AlphaFoldDB" id="A0A5B7FXM0"/>
<keyword evidence="2" id="KW-1185">Reference proteome</keyword>
<evidence type="ECO:0000313" key="1">
    <source>
        <dbReference type="EMBL" id="MPC50167.1"/>
    </source>
</evidence>
<organism evidence="1 2">
    <name type="scientific">Portunus trituberculatus</name>
    <name type="common">Swimming crab</name>
    <name type="synonym">Neptunus trituberculatus</name>
    <dbReference type="NCBI Taxonomy" id="210409"/>
    <lineage>
        <taxon>Eukaryota</taxon>
        <taxon>Metazoa</taxon>
        <taxon>Ecdysozoa</taxon>
        <taxon>Arthropoda</taxon>
        <taxon>Crustacea</taxon>
        <taxon>Multicrustacea</taxon>
        <taxon>Malacostraca</taxon>
        <taxon>Eumalacostraca</taxon>
        <taxon>Eucarida</taxon>
        <taxon>Decapoda</taxon>
        <taxon>Pleocyemata</taxon>
        <taxon>Brachyura</taxon>
        <taxon>Eubrachyura</taxon>
        <taxon>Portunoidea</taxon>
        <taxon>Portunidae</taxon>
        <taxon>Portuninae</taxon>
        <taxon>Portunus</taxon>
    </lineage>
</organism>
<dbReference type="Proteomes" id="UP000324222">
    <property type="component" value="Unassembled WGS sequence"/>
</dbReference>
<comment type="caution">
    <text evidence="1">The sequence shown here is derived from an EMBL/GenBank/DDBJ whole genome shotgun (WGS) entry which is preliminary data.</text>
</comment>
<evidence type="ECO:0000313" key="2">
    <source>
        <dbReference type="Proteomes" id="UP000324222"/>
    </source>
</evidence>
<name>A0A5B7FXM0_PORTR</name>
<reference evidence="1 2" key="1">
    <citation type="submission" date="2019-05" db="EMBL/GenBank/DDBJ databases">
        <title>Another draft genome of Portunus trituberculatus and its Hox gene families provides insights of decapod evolution.</title>
        <authorList>
            <person name="Jeong J.-H."/>
            <person name="Song I."/>
            <person name="Kim S."/>
            <person name="Choi T."/>
            <person name="Kim D."/>
            <person name="Ryu S."/>
            <person name="Kim W."/>
        </authorList>
    </citation>
    <scope>NUCLEOTIDE SEQUENCE [LARGE SCALE GENOMIC DNA]</scope>
    <source>
        <tissue evidence="1">Muscle</tissue>
    </source>
</reference>
<sequence>MHKIVDHMWINDGTFDIVSDHNLLVLESKLYGREEGMQRLRGESGGKVLTLPYQVPLPMGKGFGYEGCGLKH</sequence>